<accession>A0ABX2B214</accession>
<dbReference type="Gene3D" id="3.50.50.60">
    <property type="entry name" value="FAD/NAD(P)-binding domain"/>
    <property type="match status" value="1"/>
</dbReference>
<keyword evidence="2" id="KW-1185">Reference proteome</keyword>
<dbReference type="PANTHER" id="PTHR21197:SF0">
    <property type="entry name" value="UDP-GALACTOPYRANOSE MUTASE"/>
    <property type="match status" value="1"/>
</dbReference>
<name>A0ABX2B214_9BACT</name>
<comment type="caution">
    <text evidence="1">The sequence shown here is derived from an EMBL/GenBank/DDBJ whole genome shotgun (WGS) entry which is preliminary data.</text>
</comment>
<proteinExistence type="predicted"/>
<reference evidence="1 2" key="1">
    <citation type="submission" date="2020-05" db="EMBL/GenBank/DDBJ databases">
        <title>Distinct polysaccharide utilization as determinants for interspecies competition between intestinal Prevotella spp.</title>
        <authorList>
            <person name="Galvez E.J.C."/>
            <person name="Iljazovic A."/>
            <person name="Strowig T."/>
        </authorList>
    </citation>
    <scope>NUCLEOTIDE SEQUENCE [LARGE SCALE GENOMIC DNA]</scope>
    <source>
        <strain evidence="1 2">PCHR</strain>
    </source>
</reference>
<gene>
    <name evidence="1" type="ORF">HPS54_05970</name>
</gene>
<organism evidence="1 2">
    <name type="scientific">Xylanibacter caecicola</name>
    <dbReference type="NCBI Taxonomy" id="2736294"/>
    <lineage>
        <taxon>Bacteria</taxon>
        <taxon>Pseudomonadati</taxon>
        <taxon>Bacteroidota</taxon>
        <taxon>Bacteroidia</taxon>
        <taxon>Bacteroidales</taxon>
        <taxon>Prevotellaceae</taxon>
        <taxon>Xylanibacter</taxon>
    </lineage>
</organism>
<dbReference type="SUPFAM" id="SSF51971">
    <property type="entry name" value="Nucleotide-binding domain"/>
    <property type="match status" value="1"/>
</dbReference>
<dbReference type="EMBL" id="JABKKJ010000007">
    <property type="protein sequence ID" value="NPE25067.1"/>
    <property type="molecule type" value="Genomic_DNA"/>
</dbReference>
<evidence type="ECO:0000313" key="1">
    <source>
        <dbReference type="EMBL" id="NPE25067.1"/>
    </source>
</evidence>
<dbReference type="Proteomes" id="UP000820977">
    <property type="component" value="Unassembled WGS sequence"/>
</dbReference>
<evidence type="ECO:0000313" key="2">
    <source>
        <dbReference type="Proteomes" id="UP000820977"/>
    </source>
</evidence>
<dbReference type="RefSeq" id="WP_172344555.1">
    <property type="nucleotide sequence ID" value="NZ_CATJFF010000026.1"/>
</dbReference>
<protein>
    <submittedName>
        <fullName evidence="1">NAD(P)-binding protein</fullName>
    </submittedName>
</protein>
<dbReference type="PANTHER" id="PTHR21197">
    <property type="entry name" value="UDP-GALACTOPYRANOSE MUTASE"/>
    <property type="match status" value="1"/>
</dbReference>
<dbReference type="Pfam" id="PF13450">
    <property type="entry name" value="NAD_binding_8"/>
    <property type="match status" value="1"/>
</dbReference>
<dbReference type="InterPro" id="IPR036188">
    <property type="entry name" value="FAD/NAD-bd_sf"/>
</dbReference>
<sequence length="413" mass="48612">MRIAIIGAGISGLSVGQLLRERHEVTLFESENRPGGMIKCDRVNGHLFHRTGGHVFNTRRQEVIDFFWSFFSRDNEFIKADRKSGVSMDGNFFVSYPIENHISVFDDNVVNRIITDWMKIKTSEKDDEPKNFEEFLIKRFGITLYEMYFCPYNEKIWRRDLKKVPLSWLEGKLPMPSVEEMVFNNIKKIEEKKFVHSTFFYAKHNGSQFIADRFAERLDIRYGKKIEQIKCNFNVWNIDGEEFDKVVFCGNIKQLPSMLGNLSDAEIYMIDELESHGTTTVLCEIDDNPYSWIYMPSKKHTSHRIICTGNFSPSNRAQDKMSATIEFTDYISKEEILDNLTRIPWNPKYLAHHYEKYTYPIQGKETRKSIQELRNRLENKGFYLCGRFAEWEYYNTDVCMASAISLCEKLNKE</sequence>